<evidence type="ECO:0000313" key="3">
    <source>
        <dbReference type="Proteomes" id="UP000823909"/>
    </source>
</evidence>
<dbReference type="GO" id="GO:0046052">
    <property type="term" value="P:UTP catabolic process"/>
    <property type="evidence" value="ECO:0007669"/>
    <property type="project" value="TreeGrafter"/>
</dbReference>
<evidence type="ECO:0000259" key="1">
    <source>
        <dbReference type="Pfam" id="PF03819"/>
    </source>
</evidence>
<dbReference type="InterPro" id="IPR004518">
    <property type="entry name" value="MazG-like_dom"/>
</dbReference>
<comment type="caution">
    <text evidence="2">The sequence shown here is derived from an EMBL/GenBank/DDBJ whole genome shotgun (WGS) entry which is preliminary data.</text>
</comment>
<dbReference type="EMBL" id="DWUU01000054">
    <property type="protein sequence ID" value="HJD43142.1"/>
    <property type="molecule type" value="Genomic_DNA"/>
</dbReference>
<dbReference type="InterPro" id="IPR011551">
    <property type="entry name" value="NTP_PyrPHydrolase_MazG"/>
</dbReference>
<dbReference type="GO" id="GO:0046076">
    <property type="term" value="P:dTTP catabolic process"/>
    <property type="evidence" value="ECO:0007669"/>
    <property type="project" value="TreeGrafter"/>
</dbReference>
<dbReference type="InterPro" id="IPR048015">
    <property type="entry name" value="NTP-PPase_MazG-like_N"/>
</dbReference>
<dbReference type="GO" id="GO:0046061">
    <property type="term" value="P:dATP catabolic process"/>
    <property type="evidence" value="ECO:0007669"/>
    <property type="project" value="TreeGrafter"/>
</dbReference>
<dbReference type="SUPFAM" id="SSF101386">
    <property type="entry name" value="all-alpha NTP pyrophosphatases"/>
    <property type="match status" value="1"/>
</dbReference>
<dbReference type="CDD" id="cd11528">
    <property type="entry name" value="NTP-PPase_MazG_Nterm"/>
    <property type="match status" value="1"/>
</dbReference>
<dbReference type="GO" id="GO:0047429">
    <property type="term" value="F:nucleoside triphosphate diphosphatase activity"/>
    <property type="evidence" value="ECO:0007669"/>
    <property type="project" value="TreeGrafter"/>
</dbReference>
<dbReference type="AlphaFoldDB" id="A0A9D2U806"/>
<reference evidence="2" key="2">
    <citation type="submission" date="2021-04" db="EMBL/GenBank/DDBJ databases">
        <authorList>
            <person name="Gilroy R."/>
        </authorList>
    </citation>
    <scope>NUCLEOTIDE SEQUENCE</scope>
    <source>
        <strain evidence="2">ChiBcec15-3976</strain>
    </source>
</reference>
<protein>
    <submittedName>
        <fullName evidence="2">Nucleotide pyrophosphohydrolase</fullName>
    </submittedName>
</protein>
<name>A0A9D2U806_9FIRM</name>
<dbReference type="Pfam" id="PF03819">
    <property type="entry name" value="MazG"/>
    <property type="match status" value="1"/>
</dbReference>
<reference evidence="2" key="1">
    <citation type="journal article" date="2021" name="PeerJ">
        <title>Extensive microbial diversity within the chicken gut microbiome revealed by metagenomics and culture.</title>
        <authorList>
            <person name="Gilroy R."/>
            <person name="Ravi A."/>
            <person name="Getino M."/>
            <person name="Pursley I."/>
            <person name="Horton D.L."/>
            <person name="Alikhan N.F."/>
            <person name="Baker D."/>
            <person name="Gharbi K."/>
            <person name="Hall N."/>
            <person name="Watson M."/>
            <person name="Adriaenssens E.M."/>
            <person name="Foster-Nyarko E."/>
            <person name="Jarju S."/>
            <person name="Secka A."/>
            <person name="Antonio M."/>
            <person name="Oren A."/>
            <person name="Chaudhuri R.R."/>
            <person name="La Ragione R."/>
            <person name="Hildebrand F."/>
            <person name="Pallen M.J."/>
        </authorList>
    </citation>
    <scope>NUCLEOTIDE SEQUENCE</scope>
    <source>
        <strain evidence="2">ChiBcec15-3976</strain>
    </source>
</reference>
<evidence type="ECO:0000313" key="2">
    <source>
        <dbReference type="EMBL" id="HJD43142.1"/>
    </source>
</evidence>
<proteinExistence type="predicted"/>
<dbReference type="Proteomes" id="UP000823909">
    <property type="component" value="Unassembled WGS sequence"/>
</dbReference>
<feature type="domain" description="NTP pyrophosphohydrolase MazG-like" evidence="1">
    <location>
        <begin position="26"/>
        <end position="103"/>
    </location>
</feature>
<accession>A0A9D2U806</accession>
<sequence>MTKFEEFEQVIACLRAPDGCPWDRAQTHASLKRTCIEEAAEVICGINILDRTGDPDNLKEELGDLLMQVVMHARIAEEEGLFTMDDVIQSITDKMIRRHPHVFGTDKGSGDDGSQASWDEIKKQEKAGKEWTEEYLPEAFDESIELIEAAKKRKGIG</sequence>
<dbReference type="GO" id="GO:0046047">
    <property type="term" value="P:TTP catabolic process"/>
    <property type="evidence" value="ECO:0007669"/>
    <property type="project" value="TreeGrafter"/>
</dbReference>
<dbReference type="FunFam" id="1.10.287.1080:FF:000001">
    <property type="entry name" value="Nucleoside triphosphate pyrophosphohydrolase"/>
    <property type="match status" value="1"/>
</dbReference>
<dbReference type="GO" id="GO:0006203">
    <property type="term" value="P:dGTP catabolic process"/>
    <property type="evidence" value="ECO:0007669"/>
    <property type="project" value="TreeGrafter"/>
</dbReference>
<dbReference type="PANTHER" id="PTHR30522">
    <property type="entry name" value="NUCLEOSIDE TRIPHOSPHATE PYROPHOSPHOHYDROLASE"/>
    <property type="match status" value="1"/>
</dbReference>
<gene>
    <name evidence="2" type="ORF">H9910_09085</name>
</gene>
<dbReference type="GO" id="GO:0046081">
    <property type="term" value="P:dUTP catabolic process"/>
    <property type="evidence" value="ECO:0007669"/>
    <property type="project" value="TreeGrafter"/>
</dbReference>
<organism evidence="2 3">
    <name type="scientific">Candidatus Mediterraneibacter quadrami</name>
    <dbReference type="NCBI Taxonomy" id="2838684"/>
    <lineage>
        <taxon>Bacteria</taxon>
        <taxon>Bacillati</taxon>
        <taxon>Bacillota</taxon>
        <taxon>Clostridia</taxon>
        <taxon>Lachnospirales</taxon>
        <taxon>Lachnospiraceae</taxon>
        <taxon>Mediterraneibacter</taxon>
    </lineage>
</organism>
<dbReference type="GO" id="GO:0006950">
    <property type="term" value="P:response to stress"/>
    <property type="evidence" value="ECO:0007669"/>
    <property type="project" value="UniProtKB-ARBA"/>
</dbReference>
<dbReference type="PANTHER" id="PTHR30522:SF0">
    <property type="entry name" value="NUCLEOSIDE TRIPHOSPHATE PYROPHOSPHOHYDROLASE"/>
    <property type="match status" value="1"/>
</dbReference>
<dbReference type="Gene3D" id="1.10.287.1080">
    <property type="entry name" value="MazG-like"/>
    <property type="match status" value="1"/>
</dbReference>